<dbReference type="EMBL" id="FOSC01000012">
    <property type="protein sequence ID" value="SFK19831.1"/>
    <property type="molecule type" value="Genomic_DNA"/>
</dbReference>
<evidence type="ECO:0000313" key="3">
    <source>
        <dbReference type="Proteomes" id="UP000199445"/>
    </source>
</evidence>
<keyword evidence="3" id="KW-1185">Reference proteome</keyword>
<organism evidence="2 3">
    <name type="scientific">Marinobacter persicus</name>
    <dbReference type="NCBI Taxonomy" id="930118"/>
    <lineage>
        <taxon>Bacteria</taxon>
        <taxon>Pseudomonadati</taxon>
        <taxon>Pseudomonadota</taxon>
        <taxon>Gammaproteobacteria</taxon>
        <taxon>Pseudomonadales</taxon>
        <taxon>Marinobacteraceae</taxon>
        <taxon>Marinobacter</taxon>
    </lineage>
</organism>
<dbReference type="PANTHER" id="PTHR43792">
    <property type="entry name" value="GNAT FAMILY, PUTATIVE (AFU_ORTHOLOGUE AFUA_3G00765)-RELATED-RELATED"/>
    <property type="match status" value="1"/>
</dbReference>
<dbReference type="Proteomes" id="UP000199445">
    <property type="component" value="Unassembled WGS sequence"/>
</dbReference>
<dbReference type="GO" id="GO:0016747">
    <property type="term" value="F:acyltransferase activity, transferring groups other than amino-acyl groups"/>
    <property type="evidence" value="ECO:0007669"/>
    <property type="project" value="InterPro"/>
</dbReference>
<sequence length="193" mass="22040">MYVFQTKRLIVTQLSHKDIPALTEILSDPEVMRYSVRGVCDEEATRKFIGWCQDCYASHGMGPWALTEKRSGKLVGFCGIGPELVGEVEEINLGYRLARRYWNQGLATEAVKGVLQYAFDQKQCESVVVIIEPDHAASVRVTEKAGFACYTMQEFHNRTVRLYRMTNEDWHLQVRNELAVVRNQRPNPGRAQG</sequence>
<dbReference type="AlphaFoldDB" id="A0A1I3XLB1"/>
<feature type="domain" description="N-acetyltransferase" evidence="1">
    <location>
        <begin position="9"/>
        <end position="168"/>
    </location>
</feature>
<dbReference type="PROSITE" id="PS51186">
    <property type="entry name" value="GNAT"/>
    <property type="match status" value="1"/>
</dbReference>
<reference evidence="2 3" key="1">
    <citation type="submission" date="2016-10" db="EMBL/GenBank/DDBJ databases">
        <authorList>
            <person name="de Groot N.N."/>
        </authorList>
    </citation>
    <scope>NUCLEOTIDE SEQUENCE [LARGE SCALE GENOMIC DNA]</scope>
    <source>
        <strain evidence="2 3">IBRC-M 10445</strain>
    </source>
</reference>
<dbReference type="SUPFAM" id="SSF55729">
    <property type="entry name" value="Acyl-CoA N-acyltransferases (Nat)"/>
    <property type="match status" value="1"/>
</dbReference>
<dbReference type="PANTHER" id="PTHR43792:SF1">
    <property type="entry name" value="N-ACETYLTRANSFERASE DOMAIN-CONTAINING PROTEIN"/>
    <property type="match status" value="1"/>
</dbReference>
<dbReference type="Pfam" id="PF13302">
    <property type="entry name" value="Acetyltransf_3"/>
    <property type="match status" value="1"/>
</dbReference>
<dbReference type="RefSeq" id="WP_091706194.1">
    <property type="nucleotide sequence ID" value="NZ_BMYN01000008.1"/>
</dbReference>
<proteinExistence type="predicted"/>
<name>A0A1I3XLB1_9GAMM</name>
<dbReference type="InterPro" id="IPR000182">
    <property type="entry name" value="GNAT_dom"/>
</dbReference>
<dbReference type="InterPro" id="IPR051531">
    <property type="entry name" value="N-acetyltransferase"/>
</dbReference>
<keyword evidence="2" id="KW-0808">Transferase</keyword>
<evidence type="ECO:0000313" key="2">
    <source>
        <dbReference type="EMBL" id="SFK19831.1"/>
    </source>
</evidence>
<accession>A0A1I3XLB1</accession>
<dbReference type="InterPro" id="IPR016181">
    <property type="entry name" value="Acyl_CoA_acyltransferase"/>
</dbReference>
<dbReference type="Gene3D" id="3.40.630.30">
    <property type="match status" value="1"/>
</dbReference>
<evidence type="ECO:0000259" key="1">
    <source>
        <dbReference type="PROSITE" id="PS51186"/>
    </source>
</evidence>
<dbReference type="OrthoDB" id="9801656at2"/>
<gene>
    <name evidence="2" type="ORF">SAMN05216429_1127</name>
</gene>
<protein>
    <submittedName>
        <fullName evidence="2">Protein N-acetyltransferase, RimJ/RimL family</fullName>
    </submittedName>
</protein>